<comment type="caution">
    <text evidence="2">The sequence shown here is derived from an EMBL/GenBank/DDBJ whole genome shotgun (WGS) entry which is preliminary data.</text>
</comment>
<dbReference type="EMBL" id="JAAIUW010000001">
    <property type="protein sequence ID" value="KAF7844063.1"/>
    <property type="molecule type" value="Genomic_DNA"/>
</dbReference>
<gene>
    <name evidence="2" type="ORF">G2W53_000968</name>
</gene>
<reference evidence="2" key="1">
    <citation type="submission" date="2020-09" db="EMBL/GenBank/DDBJ databases">
        <title>Genome-Enabled Discovery of Anthraquinone Biosynthesis in Senna tora.</title>
        <authorList>
            <person name="Kang S.-H."/>
            <person name="Pandey R.P."/>
            <person name="Lee C.-M."/>
            <person name="Sim J.-S."/>
            <person name="Jeong J.-T."/>
            <person name="Choi B.-S."/>
            <person name="Jung M."/>
            <person name="Ginzburg D."/>
            <person name="Zhao K."/>
            <person name="Won S.Y."/>
            <person name="Oh T.-J."/>
            <person name="Yu Y."/>
            <person name="Kim N.-H."/>
            <person name="Lee O.R."/>
            <person name="Lee T.-H."/>
            <person name="Bashyal P."/>
            <person name="Kim T.-S."/>
            <person name="Lee W.-H."/>
            <person name="Kawkins C."/>
            <person name="Kim C.-K."/>
            <person name="Kim J.S."/>
            <person name="Ahn B.O."/>
            <person name="Rhee S.Y."/>
            <person name="Sohng J.K."/>
        </authorList>
    </citation>
    <scope>NUCLEOTIDE SEQUENCE</scope>
    <source>
        <tissue evidence="2">Leaf</tissue>
    </source>
</reference>
<evidence type="ECO:0000313" key="2">
    <source>
        <dbReference type="EMBL" id="KAF7844063.1"/>
    </source>
</evidence>
<dbReference type="AlphaFoldDB" id="A0A834XIT8"/>
<proteinExistence type="predicted"/>
<keyword evidence="3" id="KW-1185">Reference proteome</keyword>
<organism evidence="2 3">
    <name type="scientific">Senna tora</name>
    <dbReference type="NCBI Taxonomy" id="362788"/>
    <lineage>
        <taxon>Eukaryota</taxon>
        <taxon>Viridiplantae</taxon>
        <taxon>Streptophyta</taxon>
        <taxon>Embryophyta</taxon>
        <taxon>Tracheophyta</taxon>
        <taxon>Spermatophyta</taxon>
        <taxon>Magnoliopsida</taxon>
        <taxon>eudicotyledons</taxon>
        <taxon>Gunneridae</taxon>
        <taxon>Pentapetalae</taxon>
        <taxon>rosids</taxon>
        <taxon>fabids</taxon>
        <taxon>Fabales</taxon>
        <taxon>Fabaceae</taxon>
        <taxon>Caesalpinioideae</taxon>
        <taxon>Cassia clade</taxon>
        <taxon>Senna</taxon>
    </lineage>
</organism>
<feature type="region of interest" description="Disordered" evidence="1">
    <location>
        <begin position="1"/>
        <end position="22"/>
    </location>
</feature>
<sequence length="22" mass="2485">MAIKRSLGRRQPDGFMEALNPP</sequence>
<evidence type="ECO:0000256" key="1">
    <source>
        <dbReference type="SAM" id="MobiDB-lite"/>
    </source>
</evidence>
<evidence type="ECO:0000313" key="3">
    <source>
        <dbReference type="Proteomes" id="UP000634136"/>
    </source>
</evidence>
<accession>A0A834XIT8</accession>
<protein>
    <submittedName>
        <fullName evidence="2">Uncharacterized protein</fullName>
    </submittedName>
</protein>
<dbReference type="Proteomes" id="UP000634136">
    <property type="component" value="Unassembled WGS sequence"/>
</dbReference>
<name>A0A834XIT8_9FABA</name>